<gene>
    <name evidence="5" type="ORF">NKR19_g3658</name>
</gene>
<dbReference type="PROSITE" id="PS51212">
    <property type="entry name" value="WSC"/>
    <property type="match status" value="1"/>
</dbReference>
<evidence type="ECO:0000313" key="5">
    <source>
        <dbReference type="EMBL" id="KAJ9158090.1"/>
    </source>
</evidence>
<dbReference type="EMBL" id="JANBVN010000042">
    <property type="protein sequence ID" value="KAJ9158090.1"/>
    <property type="molecule type" value="Genomic_DNA"/>
</dbReference>
<protein>
    <recommendedName>
        <fullName evidence="4">WSC domain-containing protein</fullName>
    </recommendedName>
</protein>
<dbReference type="AlphaFoldDB" id="A0AA38S8C6"/>
<keyword evidence="2" id="KW-1133">Transmembrane helix</keyword>
<dbReference type="SMART" id="SM00321">
    <property type="entry name" value="WSC"/>
    <property type="match status" value="1"/>
</dbReference>
<feature type="compositionally biased region" description="Polar residues" evidence="1">
    <location>
        <begin position="270"/>
        <end position="286"/>
    </location>
</feature>
<evidence type="ECO:0000256" key="1">
    <source>
        <dbReference type="SAM" id="MobiDB-lite"/>
    </source>
</evidence>
<name>A0AA38S8C6_9PEZI</name>
<feature type="domain" description="WSC" evidence="4">
    <location>
        <begin position="29"/>
        <end position="116"/>
    </location>
</feature>
<dbReference type="PANTHER" id="PTHR16861">
    <property type="entry name" value="GLYCOPROTEIN 38"/>
    <property type="match status" value="1"/>
</dbReference>
<sequence>MPSSARAAPIWSSILLAVLLWTCVEAKPSISMDYCSSLNTASMAANHSIYQSDGLCYDFCKQSFALAIVQDDSCWCSNYVPNKAIQVSTSQCSKSCPGFPDDVCGGDGLFGYMLLEKQPSGTVGTGTPTPSTSQSSSVRATTTEIVQSTVTYIPPSPSVTSSDSSTTSSSSQTTDDITSTTQTPTVTTLTTGGQTKTVTVTPVPTGAASSPDAGGISPTVSPVASHGLSAGAAAGIAVAVIVAFLVVGGVLLWLWIKRRRARREAEAGANFSSNRGSSAGMTSTPRTGEMSETRYYMGADNPPEPTRRRSTLMPVDPRLDPFAKGIYNRTENKSHDSVNTIHDDHDYSRKIQEPPRVLRAVNPDSDVD</sequence>
<keyword evidence="3" id="KW-0732">Signal</keyword>
<feature type="transmembrane region" description="Helical" evidence="2">
    <location>
        <begin position="232"/>
        <end position="256"/>
    </location>
</feature>
<accession>A0AA38S8C6</accession>
<feature type="chain" id="PRO_5041357044" description="WSC domain-containing protein" evidence="3">
    <location>
        <begin position="27"/>
        <end position="368"/>
    </location>
</feature>
<evidence type="ECO:0000256" key="2">
    <source>
        <dbReference type="SAM" id="Phobius"/>
    </source>
</evidence>
<dbReference type="PANTHER" id="PTHR16861:SF4">
    <property type="entry name" value="SH3 DOMAIN PROTEIN (AFU_ORTHOLOGUE AFUA_1G13610)"/>
    <property type="match status" value="1"/>
</dbReference>
<evidence type="ECO:0000259" key="4">
    <source>
        <dbReference type="PROSITE" id="PS51212"/>
    </source>
</evidence>
<feature type="signal peptide" evidence="3">
    <location>
        <begin position="1"/>
        <end position="26"/>
    </location>
</feature>
<dbReference type="Proteomes" id="UP001174691">
    <property type="component" value="Unassembled WGS sequence"/>
</dbReference>
<keyword evidence="2" id="KW-0812">Transmembrane</keyword>
<feature type="compositionally biased region" description="Low complexity" evidence="1">
    <location>
        <begin position="158"/>
        <end position="206"/>
    </location>
</feature>
<feature type="region of interest" description="Disordered" evidence="1">
    <location>
        <begin position="264"/>
        <end position="315"/>
    </location>
</feature>
<dbReference type="Pfam" id="PF01822">
    <property type="entry name" value="WSC"/>
    <property type="match status" value="1"/>
</dbReference>
<feature type="region of interest" description="Disordered" evidence="1">
    <location>
        <begin position="120"/>
        <end position="216"/>
    </location>
</feature>
<organism evidence="5 6">
    <name type="scientific">Coniochaeta hoffmannii</name>
    <dbReference type="NCBI Taxonomy" id="91930"/>
    <lineage>
        <taxon>Eukaryota</taxon>
        <taxon>Fungi</taxon>
        <taxon>Dikarya</taxon>
        <taxon>Ascomycota</taxon>
        <taxon>Pezizomycotina</taxon>
        <taxon>Sordariomycetes</taxon>
        <taxon>Sordariomycetidae</taxon>
        <taxon>Coniochaetales</taxon>
        <taxon>Coniochaetaceae</taxon>
        <taxon>Coniochaeta</taxon>
    </lineage>
</organism>
<proteinExistence type="predicted"/>
<feature type="compositionally biased region" description="Low complexity" evidence="1">
    <location>
        <begin position="120"/>
        <end position="143"/>
    </location>
</feature>
<reference evidence="5" key="1">
    <citation type="submission" date="2022-07" db="EMBL/GenBank/DDBJ databases">
        <title>Fungi with potential for degradation of polypropylene.</title>
        <authorList>
            <person name="Gostincar C."/>
        </authorList>
    </citation>
    <scope>NUCLEOTIDE SEQUENCE</scope>
    <source>
        <strain evidence="5">EXF-13287</strain>
    </source>
</reference>
<evidence type="ECO:0000313" key="6">
    <source>
        <dbReference type="Proteomes" id="UP001174691"/>
    </source>
</evidence>
<evidence type="ECO:0000256" key="3">
    <source>
        <dbReference type="SAM" id="SignalP"/>
    </source>
</evidence>
<keyword evidence="2" id="KW-0472">Membrane</keyword>
<keyword evidence="6" id="KW-1185">Reference proteome</keyword>
<dbReference type="InterPro" id="IPR002889">
    <property type="entry name" value="WSC_carb-bd"/>
</dbReference>
<comment type="caution">
    <text evidence="5">The sequence shown here is derived from an EMBL/GenBank/DDBJ whole genome shotgun (WGS) entry which is preliminary data.</text>
</comment>